<reference evidence="3 4" key="1">
    <citation type="submission" date="2020-08" db="EMBL/GenBank/DDBJ databases">
        <title>Genomic Encyclopedia of Type Strains, Phase III (KMG-III): the genomes of soil and plant-associated and newly described type strains.</title>
        <authorList>
            <person name="Whitman W."/>
        </authorList>
    </citation>
    <scope>NUCLEOTIDE SEQUENCE [LARGE SCALE GENOMIC DNA]</scope>
    <source>
        <strain evidence="3 4">CECT 8897</strain>
    </source>
</reference>
<evidence type="ECO:0000313" key="4">
    <source>
        <dbReference type="Proteomes" id="UP000541535"/>
    </source>
</evidence>
<feature type="chain" id="PRO_5031518115" evidence="1">
    <location>
        <begin position="24"/>
        <end position="414"/>
    </location>
</feature>
<accession>A0A7W5FUP3</accession>
<dbReference type="RefSeq" id="WP_183441210.1">
    <property type="nucleotide sequence ID" value="NZ_JACHXD010000006.1"/>
</dbReference>
<dbReference type="AlphaFoldDB" id="A0A7W5FUP3"/>
<dbReference type="EMBL" id="JACHXD010000006">
    <property type="protein sequence ID" value="MBB3119363.1"/>
    <property type="molecule type" value="Genomic_DNA"/>
</dbReference>
<dbReference type="Gene3D" id="2.120.10.30">
    <property type="entry name" value="TolB, C-terminal domain"/>
    <property type="match status" value="1"/>
</dbReference>
<dbReference type="Proteomes" id="UP000541535">
    <property type="component" value="Unassembled WGS sequence"/>
</dbReference>
<dbReference type="InterPro" id="IPR011041">
    <property type="entry name" value="Quinoprot_gluc/sorb_DH_b-prop"/>
</dbReference>
<feature type="domain" description="Glucose/Sorbosone dehydrogenase" evidence="2">
    <location>
        <begin position="150"/>
        <end position="400"/>
    </location>
</feature>
<name>A0A7W5FUP3_9BURK</name>
<dbReference type="PANTHER" id="PTHR19328:SF53">
    <property type="entry name" value="MEMBRANE PROTEIN"/>
    <property type="match status" value="1"/>
</dbReference>
<feature type="signal peptide" evidence="1">
    <location>
        <begin position="1"/>
        <end position="23"/>
    </location>
</feature>
<evidence type="ECO:0000313" key="3">
    <source>
        <dbReference type="EMBL" id="MBB3119363.1"/>
    </source>
</evidence>
<dbReference type="InterPro" id="IPR011042">
    <property type="entry name" value="6-blade_b-propeller_TolB-like"/>
</dbReference>
<gene>
    <name evidence="3" type="ORF">FHS03_002415</name>
</gene>
<keyword evidence="1" id="KW-0732">Signal</keyword>
<proteinExistence type="predicted"/>
<dbReference type="InterPro" id="IPR012938">
    <property type="entry name" value="Glc/Sorbosone_DH"/>
</dbReference>
<dbReference type="PANTHER" id="PTHR19328">
    <property type="entry name" value="HEDGEHOG-INTERACTING PROTEIN"/>
    <property type="match status" value="1"/>
</dbReference>
<dbReference type="SUPFAM" id="SSF50952">
    <property type="entry name" value="Soluble quinoprotein glucose dehydrogenase"/>
    <property type="match status" value="1"/>
</dbReference>
<evidence type="ECO:0000259" key="2">
    <source>
        <dbReference type="Pfam" id="PF07995"/>
    </source>
</evidence>
<evidence type="ECO:0000256" key="1">
    <source>
        <dbReference type="SAM" id="SignalP"/>
    </source>
</evidence>
<keyword evidence="4" id="KW-1185">Reference proteome</keyword>
<dbReference type="Pfam" id="PF07995">
    <property type="entry name" value="GSDH"/>
    <property type="match status" value="1"/>
</dbReference>
<sequence>MKIPAPYHVAVACLAFAASTAHAATPECGGLPRLDVTTPPGFCVAQLADGFKFPRGLQPLANGDLLVTDMGGWEEGRGSIWLLTRGAQGYERKQLLNHLDRPNGIVLGPDGLIYVGLVKRIVRFDLRDPAGTMSDVVGGASKTAPLPGLGRHLLTAMRFDRKGDLYVNVGSATDHCENADGAAPAPDKACAEAEGESPLGSIRRYGMKWPAGTVESSEVYARGLRNSMALAFHPVSNALWQGENSRDFIQAAMPKLANDNNLPHDELNLVQRGANYGWPYCYDDRQPSPEYPQADCSKYRKPERLLPAHAAPLGMLFYTAGRFPEVYKNSLIVGYHGYRQHGHRLVALLPDKAGAPLGKSVDLISGWTSKPHQGMGAPVDVKQGADGNIYIAEDRTGRIVSLRYEGETKAAEGK</sequence>
<comment type="caution">
    <text evidence="3">The sequence shown here is derived from an EMBL/GenBank/DDBJ whole genome shotgun (WGS) entry which is preliminary data.</text>
</comment>
<protein>
    <submittedName>
        <fullName evidence="3">Glucose/arabinose dehydrogenase</fullName>
    </submittedName>
</protein>
<organism evidence="3 4">
    <name type="scientific">Pseudoduganella violacea</name>
    <dbReference type="NCBI Taxonomy" id="1715466"/>
    <lineage>
        <taxon>Bacteria</taxon>
        <taxon>Pseudomonadati</taxon>
        <taxon>Pseudomonadota</taxon>
        <taxon>Betaproteobacteria</taxon>
        <taxon>Burkholderiales</taxon>
        <taxon>Oxalobacteraceae</taxon>
        <taxon>Telluria group</taxon>
        <taxon>Pseudoduganella</taxon>
    </lineage>
</organism>